<evidence type="ECO:0000256" key="1">
    <source>
        <dbReference type="SAM" id="Coils"/>
    </source>
</evidence>
<dbReference type="AlphaFoldDB" id="A0A4E9DL91"/>
<keyword evidence="1" id="KW-0175">Coiled coil</keyword>
<accession>A0A4E9DL91</accession>
<dbReference type="EMBL" id="CAAKMV010000001">
    <property type="protein sequence ID" value="VIO51704.1"/>
    <property type="molecule type" value="Genomic_DNA"/>
</dbReference>
<organism evidence="2">
    <name type="scientific">Gibberella zeae</name>
    <name type="common">Wheat head blight fungus</name>
    <name type="synonym">Fusarium graminearum</name>
    <dbReference type="NCBI Taxonomy" id="5518"/>
    <lineage>
        <taxon>Eukaryota</taxon>
        <taxon>Fungi</taxon>
        <taxon>Dikarya</taxon>
        <taxon>Ascomycota</taxon>
        <taxon>Pezizomycotina</taxon>
        <taxon>Sordariomycetes</taxon>
        <taxon>Hypocreomycetidae</taxon>
        <taxon>Hypocreales</taxon>
        <taxon>Nectriaceae</taxon>
        <taxon>Fusarium</taxon>
    </lineage>
</organism>
<evidence type="ECO:0000313" key="2">
    <source>
        <dbReference type="EMBL" id="VIO51704.1"/>
    </source>
</evidence>
<feature type="coiled-coil region" evidence="1">
    <location>
        <begin position="281"/>
        <end position="308"/>
    </location>
</feature>
<gene>
    <name evidence="2" type="ORF">FUG_LOCUS2</name>
</gene>
<protein>
    <submittedName>
        <fullName evidence="2">Uncharacterized protein</fullName>
    </submittedName>
</protein>
<sequence>MSGQPPPPYDEVAAEDRATLGPPSKLVVRLQVWHYRSEGRSPLNNDGLATLFRDHNVQAWEVAPFEADGVTGLSSHDQYVPVEVQFRHRVWAHNDPGEHPMADVRELFFKVAPQFIYQFFIRIKSTPHNLNIFPVGVPENFISRYTRGYNLNQLSIRVNTFPVPGPARTNDVQTWLQDAVSTTGDVLEILAAIGDRNGQAGIQQEARDANVLNVDVPQQLGELRTLFAEVFIHPQGSKLVFSRIISNFGAKFRRPNGHLVTQPPVQLADLQVELNRAAGPLSEYLRLANRMESRLAKLENNLTISNQDLYELVQDAHNGVTLFSTLKQAVKPLIRQLETNYSTVIRSYEKNKLRWIGATGAIAAVAIFCFWNPVGWTAVAYIVGGVGGGAAGSVGHSKWDAEGEKALGKKDRVREFTLAIKAVDECANQAREAIATVFCAQVMQKRLDESLPEHDRGAILATLGVDVDAVSDSVYSQELIRDRVTNFREKNRNLGNVMDRVREDANVEVETEVETTEQAM</sequence>
<proteinExistence type="predicted"/>
<reference evidence="2" key="1">
    <citation type="submission" date="2019-04" db="EMBL/GenBank/DDBJ databases">
        <authorList>
            <person name="Melise S."/>
            <person name="Noan J."/>
            <person name="Okalmin O."/>
        </authorList>
    </citation>
    <scope>NUCLEOTIDE SEQUENCE</scope>
    <source>
        <strain evidence="2">FN9</strain>
    </source>
</reference>
<name>A0A4E9DL91_GIBZA</name>